<evidence type="ECO:0000259" key="10">
    <source>
        <dbReference type="Pfam" id="PF02784"/>
    </source>
</evidence>
<dbReference type="EnsemblProtists" id="EOD05793">
    <property type="protein sequence ID" value="EOD05793"/>
    <property type="gene ID" value="EMIHUDRAFT_438904"/>
</dbReference>
<name>A0A0D3I3F8_EMIH1</name>
<feature type="region of interest" description="Disordered" evidence="7">
    <location>
        <begin position="405"/>
        <end position="448"/>
    </location>
</feature>
<sequence>MLAAVLAVPSLTLGRGAVAPPRSVAPRAAQGTMVAAQGTDERLRFLSEASACEVKDSYGTPAYVYSEAALKSQAETALAFPSAYGLTVRFAMKACPNAAVLQTFDRLGLHVDASSGYEVRRAVAAGVAPSRISLSSQETPADLAELLDLGIKFNACSLRQLAEYGRLRRGDRSTQLGVRFNPGLGSGGTGKTNVGGPSSSFGIWHELLPDVQALVEEHDLAPARVHTHIGSGSDPAVWQRVSGLSLDLCEKIPTVASLNLGGGYKVGRMAHEASTDLAVVGEPVKGAFEEFAARTGRQLDLEIEPGTFLVANSGCLVSTVQDIATTGADGHTFFKLDSGMTELLRPSLRAAPGRARHAAGGEYVIVGHCCESGDLVTPAPDEPETLSRRHLGGDASIGDLVVVEGGSPSRRSGQTRCHSCRPPPRGGVEGPIAVAPVQGRELGVDRWR</sequence>
<evidence type="ECO:0000313" key="12">
    <source>
        <dbReference type="Proteomes" id="UP000013827"/>
    </source>
</evidence>
<dbReference type="eggNOG" id="KOG0622">
    <property type="taxonomic scope" value="Eukaryota"/>
</dbReference>
<evidence type="ECO:0000256" key="4">
    <source>
        <dbReference type="ARBA" id="ARBA00023239"/>
    </source>
</evidence>
<comment type="cofactor">
    <cofactor evidence="1 5">
        <name>pyridoxal 5'-phosphate</name>
        <dbReference type="ChEBI" id="CHEBI:597326"/>
    </cofactor>
</comment>
<comment type="similarity">
    <text evidence="6">Belongs to the Orn/Lys/Arg decarboxylase class-II family.</text>
</comment>
<accession>A0A0D3I3F8</accession>
<reference evidence="11" key="2">
    <citation type="submission" date="2024-10" db="UniProtKB">
        <authorList>
            <consortium name="EnsemblProtists"/>
        </authorList>
    </citation>
    <scope>IDENTIFICATION</scope>
</reference>
<dbReference type="InterPro" id="IPR002986">
    <property type="entry name" value="DAP_deCOOHase_LysA"/>
</dbReference>
<dbReference type="OMA" id="HGNAKSP"/>
<dbReference type="PRINTS" id="PR01179">
    <property type="entry name" value="ODADCRBXLASE"/>
</dbReference>
<dbReference type="PANTHER" id="PTHR43727:SF2">
    <property type="entry name" value="GROUP IV DECARBOXYLASE"/>
    <property type="match status" value="1"/>
</dbReference>
<reference evidence="12" key="1">
    <citation type="journal article" date="2013" name="Nature">
        <title>Pan genome of the phytoplankton Emiliania underpins its global distribution.</title>
        <authorList>
            <person name="Read B.A."/>
            <person name="Kegel J."/>
            <person name="Klute M.J."/>
            <person name="Kuo A."/>
            <person name="Lefebvre S.C."/>
            <person name="Maumus F."/>
            <person name="Mayer C."/>
            <person name="Miller J."/>
            <person name="Monier A."/>
            <person name="Salamov A."/>
            <person name="Young J."/>
            <person name="Aguilar M."/>
            <person name="Claverie J.M."/>
            <person name="Frickenhaus S."/>
            <person name="Gonzalez K."/>
            <person name="Herman E.K."/>
            <person name="Lin Y.C."/>
            <person name="Napier J."/>
            <person name="Ogata H."/>
            <person name="Sarno A.F."/>
            <person name="Shmutz J."/>
            <person name="Schroeder D."/>
            <person name="de Vargas C."/>
            <person name="Verret F."/>
            <person name="von Dassow P."/>
            <person name="Valentin K."/>
            <person name="Van de Peer Y."/>
            <person name="Wheeler G."/>
            <person name="Dacks J.B."/>
            <person name="Delwiche C.F."/>
            <person name="Dyhrman S.T."/>
            <person name="Glockner G."/>
            <person name="John U."/>
            <person name="Richards T."/>
            <person name="Worden A.Z."/>
            <person name="Zhang X."/>
            <person name="Grigoriev I.V."/>
            <person name="Allen A.E."/>
            <person name="Bidle K."/>
            <person name="Borodovsky M."/>
            <person name="Bowler C."/>
            <person name="Brownlee C."/>
            <person name="Cock J.M."/>
            <person name="Elias M."/>
            <person name="Gladyshev V.N."/>
            <person name="Groth M."/>
            <person name="Guda C."/>
            <person name="Hadaegh A."/>
            <person name="Iglesias-Rodriguez M.D."/>
            <person name="Jenkins J."/>
            <person name="Jones B.M."/>
            <person name="Lawson T."/>
            <person name="Leese F."/>
            <person name="Lindquist E."/>
            <person name="Lobanov A."/>
            <person name="Lomsadze A."/>
            <person name="Malik S.B."/>
            <person name="Marsh M.E."/>
            <person name="Mackinder L."/>
            <person name="Mock T."/>
            <person name="Mueller-Roeber B."/>
            <person name="Pagarete A."/>
            <person name="Parker M."/>
            <person name="Probert I."/>
            <person name="Quesneville H."/>
            <person name="Raines C."/>
            <person name="Rensing S.A."/>
            <person name="Riano-Pachon D.M."/>
            <person name="Richier S."/>
            <person name="Rokitta S."/>
            <person name="Shiraiwa Y."/>
            <person name="Soanes D.M."/>
            <person name="van der Giezen M."/>
            <person name="Wahlund T.M."/>
            <person name="Williams B."/>
            <person name="Wilson W."/>
            <person name="Wolfe G."/>
            <person name="Wurch L.L."/>
        </authorList>
    </citation>
    <scope>NUCLEOTIDE SEQUENCE</scope>
</reference>
<dbReference type="SUPFAM" id="SSF50621">
    <property type="entry name" value="Alanine racemase C-terminal domain-like"/>
    <property type="match status" value="1"/>
</dbReference>
<evidence type="ECO:0000256" key="8">
    <source>
        <dbReference type="SAM" id="SignalP"/>
    </source>
</evidence>
<dbReference type="GO" id="GO:0009089">
    <property type="term" value="P:lysine biosynthetic process via diaminopimelate"/>
    <property type="evidence" value="ECO:0007669"/>
    <property type="project" value="InterPro"/>
</dbReference>
<dbReference type="Pfam" id="PF00278">
    <property type="entry name" value="Orn_DAP_Arg_deC"/>
    <property type="match status" value="1"/>
</dbReference>
<keyword evidence="12" id="KW-1185">Reference proteome</keyword>
<evidence type="ECO:0008006" key="13">
    <source>
        <dbReference type="Google" id="ProtNLM"/>
    </source>
</evidence>
<feature type="modified residue" description="N6-(pyridoxal phosphate)lysine" evidence="5">
    <location>
        <position position="93"/>
    </location>
</feature>
<dbReference type="STRING" id="2903.R1B834"/>
<dbReference type="KEGG" id="ehx:EMIHUDRAFT_438904"/>
<organism evidence="11 12">
    <name type="scientific">Emiliania huxleyi (strain CCMP1516)</name>
    <dbReference type="NCBI Taxonomy" id="280463"/>
    <lineage>
        <taxon>Eukaryota</taxon>
        <taxon>Haptista</taxon>
        <taxon>Haptophyta</taxon>
        <taxon>Prymnesiophyceae</taxon>
        <taxon>Isochrysidales</taxon>
        <taxon>Noelaerhabdaceae</taxon>
        <taxon>Emiliania</taxon>
    </lineage>
</organism>
<dbReference type="InterPro" id="IPR009006">
    <property type="entry name" value="Ala_racemase/Decarboxylase_C"/>
</dbReference>
<feature type="active site" description="Proton donor" evidence="5">
    <location>
        <position position="370"/>
    </location>
</feature>
<feature type="signal peptide" evidence="8">
    <location>
        <begin position="1"/>
        <end position="16"/>
    </location>
</feature>
<evidence type="ECO:0000256" key="6">
    <source>
        <dbReference type="RuleBase" id="RU003737"/>
    </source>
</evidence>
<dbReference type="SUPFAM" id="SSF51419">
    <property type="entry name" value="PLP-binding barrel"/>
    <property type="match status" value="1"/>
</dbReference>
<dbReference type="Gene3D" id="2.40.37.10">
    <property type="entry name" value="Lyase, Ornithine Decarboxylase, Chain A, domain 1"/>
    <property type="match status" value="1"/>
</dbReference>
<dbReference type="HOGENOM" id="CLU_026444_0_2_1"/>
<proteinExistence type="inferred from homology"/>
<feature type="domain" description="Orn/DAP/Arg decarboxylase 2 N-terminal" evidence="10">
    <location>
        <begin position="85"/>
        <end position="311"/>
    </location>
</feature>
<dbReference type="RefSeq" id="XP_005758222.1">
    <property type="nucleotide sequence ID" value="XM_005758165.1"/>
</dbReference>
<dbReference type="Pfam" id="PF02784">
    <property type="entry name" value="Orn_Arg_deC_N"/>
    <property type="match status" value="1"/>
</dbReference>
<dbReference type="InterPro" id="IPR000183">
    <property type="entry name" value="Orn/DAP/Arg_de-COase"/>
</dbReference>
<dbReference type="Gene3D" id="3.20.20.10">
    <property type="entry name" value="Alanine racemase"/>
    <property type="match status" value="1"/>
</dbReference>
<dbReference type="Proteomes" id="UP000013827">
    <property type="component" value="Unassembled WGS sequence"/>
</dbReference>
<keyword evidence="3 5" id="KW-0663">Pyridoxal phosphate</keyword>
<dbReference type="AlphaFoldDB" id="A0A0D3I3F8"/>
<dbReference type="InterPro" id="IPR022644">
    <property type="entry name" value="De-COase2_N"/>
</dbReference>
<evidence type="ECO:0000256" key="7">
    <source>
        <dbReference type="SAM" id="MobiDB-lite"/>
    </source>
</evidence>
<dbReference type="PRINTS" id="PR01181">
    <property type="entry name" value="DAPDCRBXLASE"/>
</dbReference>
<dbReference type="InterPro" id="IPR029066">
    <property type="entry name" value="PLP-binding_barrel"/>
</dbReference>
<keyword evidence="8" id="KW-0732">Signal</keyword>
<feature type="chain" id="PRO_5044254654" description="Diaminopimelate decarboxylase" evidence="8">
    <location>
        <begin position="17"/>
        <end position="448"/>
    </location>
</feature>
<feature type="domain" description="Orn/DAP/Arg decarboxylase 2 C-terminal" evidence="9">
    <location>
        <begin position="63"/>
        <end position="404"/>
    </location>
</feature>
<dbReference type="PaxDb" id="2903-EOD05793"/>
<evidence type="ECO:0000256" key="1">
    <source>
        <dbReference type="ARBA" id="ARBA00001933"/>
    </source>
</evidence>
<evidence type="ECO:0000256" key="3">
    <source>
        <dbReference type="ARBA" id="ARBA00022898"/>
    </source>
</evidence>
<evidence type="ECO:0000256" key="5">
    <source>
        <dbReference type="PIRSR" id="PIRSR600183-50"/>
    </source>
</evidence>
<evidence type="ECO:0000313" key="11">
    <source>
        <dbReference type="EnsemblProtists" id="EOD05793"/>
    </source>
</evidence>
<evidence type="ECO:0000259" key="9">
    <source>
        <dbReference type="Pfam" id="PF00278"/>
    </source>
</evidence>
<evidence type="ECO:0000256" key="2">
    <source>
        <dbReference type="ARBA" id="ARBA00022793"/>
    </source>
</evidence>
<keyword evidence="4" id="KW-0456">Lyase</keyword>
<protein>
    <recommendedName>
        <fullName evidence="13">Diaminopimelate decarboxylase</fullName>
    </recommendedName>
</protein>
<dbReference type="GO" id="GO:0008836">
    <property type="term" value="F:diaminopimelate decarboxylase activity"/>
    <property type="evidence" value="ECO:0007669"/>
    <property type="project" value="InterPro"/>
</dbReference>
<dbReference type="GeneID" id="17251883"/>
<dbReference type="PANTHER" id="PTHR43727">
    <property type="entry name" value="DIAMINOPIMELATE DECARBOXYLASE"/>
    <property type="match status" value="1"/>
</dbReference>
<dbReference type="InterPro" id="IPR022643">
    <property type="entry name" value="De-COase2_C"/>
</dbReference>
<keyword evidence="2" id="KW-0210">Decarboxylase</keyword>